<evidence type="ECO:0000313" key="1">
    <source>
        <dbReference type="EMBL" id="EPB70053.1"/>
    </source>
</evidence>
<accession>A0A0D6LFT2</accession>
<organism evidence="1 2">
    <name type="scientific">Ancylostoma ceylanicum</name>
    <dbReference type="NCBI Taxonomy" id="53326"/>
    <lineage>
        <taxon>Eukaryota</taxon>
        <taxon>Metazoa</taxon>
        <taxon>Ecdysozoa</taxon>
        <taxon>Nematoda</taxon>
        <taxon>Chromadorea</taxon>
        <taxon>Rhabditida</taxon>
        <taxon>Rhabditina</taxon>
        <taxon>Rhabditomorpha</taxon>
        <taxon>Strongyloidea</taxon>
        <taxon>Ancylostomatidae</taxon>
        <taxon>Ancylostomatinae</taxon>
        <taxon>Ancylostoma</taxon>
    </lineage>
</organism>
<proteinExistence type="predicted"/>
<dbReference type="EMBL" id="KE125229">
    <property type="protein sequence ID" value="EPB70053.1"/>
    <property type="molecule type" value="Genomic_DNA"/>
</dbReference>
<name>A0A0D6LFT2_9BILA</name>
<evidence type="ECO:0000313" key="2">
    <source>
        <dbReference type="Proteomes" id="UP000054495"/>
    </source>
</evidence>
<dbReference type="Proteomes" id="UP000054495">
    <property type="component" value="Unassembled WGS sequence"/>
</dbReference>
<keyword evidence="2" id="KW-1185">Reference proteome</keyword>
<reference evidence="1 2" key="1">
    <citation type="submission" date="2013-05" db="EMBL/GenBank/DDBJ databases">
        <title>Draft genome of the parasitic nematode Anyclostoma ceylanicum.</title>
        <authorList>
            <person name="Mitreva M."/>
        </authorList>
    </citation>
    <scope>NUCLEOTIDE SEQUENCE [LARGE SCALE GENOMIC DNA]</scope>
</reference>
<gene>
    <name evidence="1" type="ORF">ANCCEY_10864</name>
</gene>
<protein>
    <submittedName>
        <fullName evidence="1">Uncharacterized protein</fullName>
    </submittedName>
</protein>
<dbReference type="AlphaFoldDB" id="A0A0D6LFT2"/>
<sequence length="135" mass="15076">MNMLLAKRAILALTSYSDGNTQLECMNEPFRDKCSLELLDFQNEKYAAELNKSDLRDLSLFARSQFIDNSIPFETVSLPAELATDYGFDSRSVSNTPALSKGDYTHFGGVSLPAAQKTSSFLWEKIVENAKDVSY</sequence>